<protein>
    <submittedName>
        <fullName evidence="1">Uncharacterized protein</fullName>
    </submittedName>
</protein>
<dbReference type="Pfam" id="PF08645">
    <property type="entry name" value="PNK3P"/>
    <property type="match status" value="1"/>
</dbReference>
<dbReference type="GO" id="GO:0046404">
    <property type="term" value="F:ATP-dependent polydeoxyribonucleotide 5'-hydroxyl-kinase activity"/>
    <property type="evidence" value="ECO:0007669"/>
    <property type="project" value="TreeGrafter"/>
</dbReference>
<dbReference type="Gene3D" id="3.40.50.300">
    <property type="entry name" value="P-loop containing nucleotide triphosphate hydrolases"/>
    <property type="match status" value="1"/>
</dbReference>
<evidence type="ECO:0000313" key="2">
    <source>
        <dbReference type="Proteomes" id="UP000785679"/>
    </source>
</evidence>
<dbReference type="AlphaFoldDB" id="A0A8J8NWH2"/>
<dbReference type="OrthoDB" id="19045at2759"/>
<dbReference type="PANTHER" id="PTHR12083">
    <property type="entry name" value="BIFUNCTIONAL POLYNUCLEOTIDE PHOSPHATASE/KINASE"/>
    <property type="match status" value="1"/>
</dbReference>
<dbReference type="PANTHER" id="PTHR12083:SF9">
    <property type="entry name" value="BIFUNCTIONAL POLYNUCLEOTIDE PHOSPHATASE_KINASE"/>
    <property type="match status" value="1"/>
</dbReference>
<dbReference type="Gene3D" id="3.40.50.1000">
    <property type="entry name" value="HAD superfamily/HAD-like"/>
    <property type="match status" value="1"/>
</dbReference>
<dbReference type="EMBL" id="RRYP01005610">
    <property type="protein sequence ID" value="TNV81884.1"/>
    <property type="molecule type" value="Genomic_DNA"/>
</dbReference>
<dbReference type="InterPro" id="IPR027417">
    <property type="entry name" value="P-loop_NTPase"/>
</dbReference>
<keyword evidence="2" id="KW-1185">Reference proteome</keyword>
<comment type="caution">
    <text evidence="1">The sequence shown here is derived from an EMBL/GenBank/DDBJ whole genome shotgun (WGS) entry which is preliminary data.</text>
</comment>
<dbReference type="InterPro" id="IPR013954">
    <property type="entry name" value="PNK3P"/>
</dbReference>
<accession>A0A8J8NWH2</accession>
<sequence>MEDRLGLPIDYDNSFYCGDCAGRKMNPTTKTSDLKDSDYKFAINAGVKFITPEQLFWSDAEKDAVRRGTIGGELPDFSDYQKMLQDVINAEQPKKILQELLWFLQSPTQAKRMIVIHGPPACGKSLLLKTLQRVNPEYKFNKVNFKANTMQQLFIDFDLSFKKKKGKGDEWPHKDYFIEFSQSELFGQTGLYSFRKKFIKTVKSLGFETFAIEFMPYKSDAPAPQLQPQGASEDASTSQVPFLSMHTDPLMYSFCEHMDIVKKLKGQDDAYKDGFARVFRNYQPIAADEEWDTHVRIVKPFKVGVVDPETDEMAYRLL</sequence>
<evidence type="ECO:0000313" key="1">
    <source>
        <dbReference type="EMBL" id="TNV81884.1"/>
    </source>
</evidence>
<dbReference type="SUPFAM" id="SSF52540">
    <property type="entry name" value="P-loop containing nucleoside triphosphate hydrolases"/>
    <property type="match status" value="1"/>
</dbReference>
<proteinExistence type="predicted"/>
<gene>
    <name evidence="1" type="ORF">FGO68_gene987</name>
</gene>
<dbReference type="GO" id="GO:0006281">
    <property type="term" value="P:DNA repair"/>
    <property type="evidence" value="ECO:0007669"/>
    <property type="project" value="TreeGrafter"/>
</dbReference>
<reference evidence="1" key="1">
    <citation type="submission" date="2019-06" db="EMBL/GenBank/DDBJ databases">
        <authorList>
            <person name="Zheng W."/>
        </authorList>
    </citation>
    <scope>NUCLEOTIDE SEQUENCE</scope>
    <source>
        <strain evidence="1">QDHG01</strain>
    </source>
</reference>
<organism evidence="1 2">
    <name type="scientific">Halteria grandinella</name>
    <dbReference type="NCBI Taxonomy" id="5974"/>
    <lineage>
        <taxon>Eukaryota</taxon>
        <taxon>Sar</taxon>
        <taxon>Alveolata</taxon>
        <taxon>Ciliophora</taxon>
        <taxon>Intramacronucleata</taxon>
        <taxon>Spirotrichea</taxon>
        <taxon>Stichotrichia</taxon>
        <taxon>Sporadotrichida</taxon>
        <taxon>Halteriidae</taxon>
        <taxon>Halteria</taxon>
    </lineage>
</organism>
<dbReference type="GO" id="GO:0046403">
    <property type="term" value="F:polynucleotide 3'-phosphatase activity"/>
    <property type="evidence" value="ECO:0007669"/>
    <property type="project" value="TreeGrafter"/>
</dbReference>
<name>A0A8J8NWH2_HALGN</name>
<dbReference type="InterPro" id="IPR023214">
    <property type="entry name" value="HAD_sf"/>
</dbReference>
<dbReference type="GO" id="GO:0003690">
    <property type="term" value="F:double-stranded DNA binding"/>
    <property type="evidence" value="ECO:0007669"/>
    <property type="project" value="TreeGrafter"/>
</dbReference>
<dbReference type="Proteomes" id="UP000785679">
    <property type="component" value="Unassembled WGS sequence"/>
</dbReference>